<name>A0A1L7CV10_9CORY</name>
<keyword evidence="5" id="KW-0326">Glycosidase</keyword>
<gene>
    <name evidence="9" type="ORF">CFRA_10835</name>
</gene>
<feature type="region of interest" description="Disordered" evidence="6">
    <location>
        <begin position="23"/>
        <end position="57"/>
    </location>
</feature>
<feature type="chain" id="PRO_5038619491" description="beta-N-acetylhexosaminidase" evidence="7">
    <location>
        <begin position="21"/>
        <end position="380"/>
    </location>
</feature>
<keyword evidence="4" id="KW-0378">Hydrolase</keyword>
<evidence type="ECO:0000259" key="8">
    <source>
        <dbReference type="Pfam" id="PF00933"/>
    </source>
</evidence>
<protein>
    <recommendedName>
        <fullName evidence="3">beta-N-acetylhexosaminidase</fullName>
        <ecNumber evidence="3">3.2.1.52</ecNumber>
    </recommendedName>
</protein>
<dbReference type="PANTHER" id="PTHR30480">
    <property type="entry name" value="BETA-HEXOSAMINIDASE-RELATED"/>
    <property type="match status" value="1"/>
</dbReference>
<dbReference type="InterPro" id="IPR017853">
    <property type="entry name" value="GH"/>
</dbReference>
<evidence type="ECO:0000256" key="6">
    <source>
        <dbReference type="SAM" id="MobiDB-lite"/>
    </source>
</evidence>
<feature type="domain" description="Glycoside hydrolase family 3 N-terminal" evidence="8">
    <location>
        <begin position="124"/>
        <end position="379"/>
    </location>
</feature>
<accession>A0A1L7CV10</accession>
<keyword evidence="10" id="KW-1185">Reference proteome</keyword>
<dbReference type="EMBL" id="CP009247">
    <property type="protein sequence ID" value="APT89641.1"/>
    <property type="molecule type" value="Genomic_DNA"/>
</dbReference>
<organism evidence="9 10">
    <name type="scientific">Corynebacterium frankenforstense DSM 45800</name>
    <dbReference type="NCBI Taxonomy" id="1437875"/>
    <lineage>
        <taxon>Bacteria</taxon>
        <taxon>Bacillati</taxon>
        <taxon>Actinomycetota</taxon>
        <taxon>Actinomycetes</taxon>
        <taxon>Mycobacteriales</taxon>
        <taxon>Corynebacteriaceae</taxon>
        <taxon>Corynebacterium</taxon>
    </lineage>
</organism>
<evidence type="ECO:0000313" key="10">
    <source>
        <dbReference type="Proteomes" id="UP000185434"/>
    </source>
</evidence>
<dbReference type="STRING" id="1437875.CFRA_10835"/>
<evidence type="ECO:0000256" key="2">
    <source>
        <dbReference type="ARBA" id="ARBA00005336"/>
    </source>
</evidence>
<evidence type="ECO:0000256" key="7">
    <source>
        <dbReference type="SAM" id="SignalP"/>
    </source>
</evidence>
<evidence type="ECO:0000313" key="9">
    <source>
        <dbReference type="EMBL" id="APT89641.1"/>
    </source>
</evidence>
<dbReference type="InterPro" id="IPR001764">
    <property type="entry name" value="Glyco_hydro_3_N"/>
</dbReference>
<proteinExistence type="inferred from homology"/>
<evidence type="ECO:0000256" key="4">
    <source>
        <dbReference type="ARBA" id="ARBA00022801"/>
    </source>
</evidence>
<dbReference type="GO" id="GO:0004563">
    <property type="term" value="F:beta-N-acetylhexosaminidase activity"/>
    <property type="evidence" value="ECO:0007669"/>
    <property type="project" value="UniProtKB-EC"/>
</dbReference>
<dbReference type="Pfam" id="PF00933">
    <property type="entry name" value="Glyco_hydro_3"/>
    <property type="match status" value="1"/>
</dbReference>
<dbReference type="SUPFAM" id="SSF51445">
    <property type="entry name" value="(Trans)glycosidases"/>
    <property type="match status" value="1"/>
</dbReference>
<dbReference type="GO" id="GO:0005975">
    <property type="term" value="P:carbohydrate metabolic process"/>
    <property type="evidence" value="ECO:0007669"/>
    <property type="project" value="InterPro"/>
</dbReference>
<dbReference type="Gene3D" id="3.20.20.300">
    <property type="entry name" value="Glycoside hydrolase, family 3, N-terminal domain"/>
    <property type="match status" value="1"/>
</dbReference>
<dbReference type="Proteomes" id="UP000185434">
    <property type="component" value="Chromosome"/>
</dbReference>
<dbReference type="GO" id="GO:0009254">
    <property type="term" value="P:peptidoglycan turnover"/>
    <property type="evidence" value="ECO:0007669"/>
    <property type="project" value="TreeGrafter"/>
</dbReference>
<dbReference type="PANTHER" id="PTHR30480:SF13">
    <property type="entry name" value="BETA-HEXOSAMINIDASE"/>
    <property type="match status" value="1"/>
</dbReference>
<evidence type="ECO:0000256" key="3">
    <source>
        <dbReference type="ARBA" id="ARBA00012663"/>
    </source>
</evidence>
<evidence type="ECO:0000256" key="5">
    <source>
        <dbReference type="ARBA" id="ARBA00023295"/>
    </source>
</evidence>
<comment type="catalytic activity">
    <reaction evidence="1">
        <text>Hydrolysis of terminal non-reducing N-acetyl-D-hexosamine residues in N-acetyl-beta-D-hexosaminides.</text>
        <dbReference type="EC" id="3.2.1.52"/>
    </reaction>
</comment>
<sequence length="380" mass="37851">MSAVAAVLACALLTACSTGSISDAPSAPSAASPPASAPASTAPADAEAAEAEAAKKAEEADAEARRLAASLMVVGVTDYDSARAALAAGAGGIFVVSWSDPGLLTEPGRDIHALRAEFGEDFEVSIDFEGGRVQRHADVLGGIPAPRELAAAGPDEVRRVAFELGTRLRARGIDTDYAPLVDVDTAGLDIIGDRAFGTDPAAAAQGAQAFAAGLTDAGVRPVYKHFPGHGAASGDTHEGPAVTPPLGELEHLDLAAFGPAVAAAPQGTGVMVGHLSVPGLTSGDTPASLDPAAYRLLRSGAYPGGVPFEGPIYTDDLSGMAAVSERATPPQAAARALVAGADRVLWSSGEGLDEAVDLVAAAVADGGITLDQLRAAAARG</sequence>
<feature type="signal peptide" evidence="7">
    <location>
        <begin position="1"/>
        <end position="20"/>
    </location>
</feature>
<feature type="compositionally biased region" description="Low complexity" evidence="6">
    <location>
        <begin position="23"/>
        <end position="46"/>
    </location>
</feature>
<reference evidence="9" key="1">
    <citation type="submission" date="2014-08" db="EMBL/GenBank/DDBJ databases">
        <title>Complete genome sequence of Corynebacterium frankenforstense ST18(T) (=DSM 45800(T)), isolated from raw cow milk.</title>
        <authorList>
            <person name="Ruckert C."/>
            <person name="Albersmeier A."/>
            <person name="Winkler A."/>
            <person name="Lipski A."/>
            <person name="Kalinowski J."/>
        </authorList>
    </citation>
    <scope>NUCLEOTIDE SEQUENCE [LARGE SCALE GENOMIC DNA]</scope>
    <source>
        <strain evidence="9">ST18</strain>
    </source>
</reference>
<dbReference type="InterPro" id="IPR050226">
    <property type="entry name" value="NagZ_Beta-hexosaminidase"/>
</dbReference>
<dbReference type="KEGG" id="cfk:CFRA_10835"/>
<dbReference type="AlphaFoldDB" id="A0A1L7CV10"/>
<comment type="similarity">
    <text evidence="2">Belongs to the glycosyl hydrolase 3 family.</text>
</comment>
<dbReference type="EC" id="3.2.1.52" evidence="3"/>
<dbReference type="InterPro" id="IPR036962">
    <property type="entry name" value="Glyco_hydro_3_N_sf"/>
</dbReference>
<keyword evidence="7" id="KW-0732">Signal</keyword>
<evidence type="ECO:0000256" key="1">
    <source>
        <dbReference type="ARBA" id="ARBA00001231"/>
    </source>
</evidence>